<organism evidence="1 2">
    <name type="scientific">Plectus sambesii</name>
    <dbReference type="NCBI Taxonomy" id="2011161"/>
    <lineage>
        <taxon>Eukaryota</taxon>
        <taxon>Metazoa</taxon>
        <taxon>Ecdysozoa</taxon>
        <taxon>Nematoda</taxon>
        <taxon>Chromadorea</taxon>
        <taxon>Plectida</taxon>
        <taxon>Plectina</taxon>
        <taxon>Plectoidea</taxon>
        <taxon>Plectidae</taxon>
        <taxon>Plectus</taxon>
    </lineage>
</organism>
<protein>
    <submittedName>
        <fullName evidence="2">Integrase catalytic domain-containing protein</fullName>
    </submittedName>
</protein>
<dbReference type="WBParaSite" id="PSAMB.scaffold2216size24540.g16950.t1">
    <property type="protein sequence ID" value="PSAMB.scaffold2216size24540.g16950.t1"/>
    <property type="gene ID" value="PSAMB.scaffold2216size24540.g16950"/>
</dbReference>
<evidence type="ECO:0000313" key="1">
    <source>
        <dbReference type="Proteomes" id="UP000887566"/>
    </source>
</evidence>
<sequence>MFERTRDGLPRTNNSMEAFHKSLNTHFAVNHPNTWQAIDKMQRLQQSLNCDIVDLLAGRPLKRCKPEPLWVRRNQAKQSIDLEYDTYTDKIEFLRVMSINLSL</sequence>
<keyword evidence="1" id="KW-1185">Reference proteome</keyword>
<proteinExistence type="predicted"/>
<name>A0A914VP65_9BILA</name>
<accession>A0A914VP65</accession>
<dbReference type="AlphaFoldDB" id="A0A914VP65"/>
<dbReference type="Proteomes" id="UP000887566">
    <property type="component" value="Unplaced"/>
</dbReference>
<evidence type="ECO:0000313" key="2">
    <source>
        <dbReference type="WBParaSite" id="PSAMB.scaffold2216size24540.g16950.t1"/>
    </source>
</evidence>
<reference evidence="2" key="1">
    <citation type="submission" date="2022-11" db="UniProtKB">
        <authorList>
            <consortium name="WormBaseParasite"/>
        </authorList>
    </citation>
    <scope>IDENTIFICATION</scope>
</reference>